<dbReference type="EMBL" id="JBBKZV010000005">
    <property type="protein sequence ID" value="MEJ8822557.1"/>
    <property type="molecule type" value="Genomic_DNA"/>
</dbReference>
<dbReference type="InterPro" id="IPR036661">
    <property type="entry name" value="Luciferase-like_sf"/>
</dbReference>
<dbReference type="EC" id="1.-.-.-" evidence="8"/>
<dbReference type="InterPro" id="IPR016215">
    <property type="entry name" value="NTA_MOA"/>
</dbReference>
<evidence type="ECO:0000259" key="7">
    <source>
        <dbReference type="Pfam" id="PF00296"/>
    </source>
</evidence>
<dbReference type="GO" id="GO:0016491">
    <property type="term" value="F:oxidoreductase activity"/>
    <property type="evidence" value="ECO:0007669"/>
    <property type="project" value="UniProtKB-KW"/>
</dbReference>
<name>A0ABU8VXZ3_9BURK</name>
<feature type="region of interest" description="Disordered" evidence="6">
    <location>
        <begin position="447"/>
        <end position="472"/>
    </location>
</feature>
<dbReference type="NCBIfam" id="TIGR03860">
    <property type="entry name" value="FMN_nitrolo"/>
    <property type="match status" value="1"/>
</dbReference>
<evidence type="ECO:0000256" key="3">
    <source>
        <dbReference type="ARBA" id="ARBA00023002"/>
    </source>
</evidence>
<comment type="similarity">
    <text evidence="5">Belongs to the NtaA/SnaA/DszA monooxygenase family.</text>
</comment>
<dbReference type="InterPro" id="IPR011251">
    <property type="entry name" value="Luciferase-like_dom"/>
</dbReference>
<dbReference type="Gene3D" id="3.20.20.30">
    <property type="entry name" value="Luciferase-like domain"/>
    <property type="match status" value="1"/>
</dbReference>
<dbReference type="RefSeq" id="WP_340363603.1">
    <property type="nucleotide sequence ID" value="NZ_JBBKZV010000005.1"/>
</dbReference>
<organism evidence="8 9">
    <name type="scientific">Variovorax humicola</name>
    <dbReference type="NCBI Taxonomy" id="1769758"/>
    <lineage>
        <taxon>Bacteria</taxon>
        <taxon>Pseudomonadati</taxon>
        <taxon>Pseudomonadota</taxon>
        <taxon>Betaproteobacteria</taxon>
        <taxon>Burkholderiales</taxon>
        <taxon>Comamonadaceae</taxon>
        <taxon>Variovorax</taxon>
    </lineage>
</organism>
<evidence type="ECO:0000256" key="5">
    <source>
        <dbReference type="ARBA" id="ARBA00033748"/>
    </source>
</evidence>
<accession>A0ABU8VXZ3</accession>
<feature type="domain" description="Luciferase-like" evidence="7">
    <location>
        <begin position="35"/>
        <end position="395"/>
    </location>
</feature>
<comment type="caution">
    <text evidence="8">The sequence shown here is derived from an EMBL/GenBank/DDBJ whole genome shotgun (WGS) entry which is preliminary data.</text>
</comment>
<evidence type="ECO:0000256" key="1">
    <source>
        <dbReference type="ARBA" id="ARBA00022630"/>
    </source>
</evidence>
<reference evidence="8 9" key="1">
    <citation type="submission" date="2024-03" db="EMBL/GenBank/DDBJ databases">
        <title>Novel species of the genus Variovorax.</title>
        <authorList>
            <person name="Liu Q."/>
            <person name="Xin Y.-H."/>
        </authorList>
    </citation>
    <scope>NUCLEOTIDE SEQUENCE [LARGE SCALE GENOMIC DNA]</scope>
    <source>
        <strain evidence="8 9">KACC 18501</strain>
    </source>
</reference>
<dbReference type="Pfam" id="PF00296">
    <property type="entry name" value="Bac_luciferase"/>
    <property type="match status" value="1"/>
</dbReference>
<dbReference type="InterPro" id="IPR051260">
    <property type="entry name" value="Diverse_substr_monoxygenases"/>
</dbReference>
<dbReference type="PANTHER" id="PTHR30011">
    <property type="entry name" value="ALKANESULFONATE MONOOXYGENASE-RELATED"/>
    <property type="match status" value="1"/>
</dbReference>
<evidence type="ECO:0000313" key="8">
    <source>
        <dbReference type="EMBL" id="MEJ8822557.1"/>
    </source>
</evidence>
<dbReference type="PANTHER" id="PTHR30011:SF16">
    <property type="entry name" value="C2H2 FINGER DOMAIN TRANSCRIPTION FACTOR (EUROFUNG)-RELATED"/>
    <property type="match status" value="1"/>
</dbReference>
<dbReference type="PIRSF" id="PIRSF000337">
    <property type="entry name" value="NTA_MOA"/>
    <property type="match status" value="1"/>
</dbReference>
<protein>
    <submittedName>
        <fullName evidence="8">LLM class flavin-dependent oxidoreductase</fullName>
        <ecNumber evidence="8">1.-.-.-</ecNumber>
    </submittedName>
</protein>
<keyword evidence="9" id="KW-1185">Reference proteome</keyword>
<sequence>MTQDRKISLIGFMQAQNCSTYPGSWRHVATDPSYLTPEYYQNIARVLEQGMFDMAFFDDRLAMPDIYSGDHAQTVAAGVRAIKLDPLVVLSAMAAVTTRLGLGATYSTTYYEPYHVARTFATFDLMSKGRAAWNVVTSLNDSEAANFGHAEHLEHDLRYDRADEFLETTLGHWDTWQEGALINDKETGEFAHPDKVKRLDHRGDFFNSRGPFTVPRSVQGQPVLIQAGQSGRGRAFAARWGELLFVVYPNLAMAKKQYAEMKGAIAEAGRDPAKVRIATACHVVVGETDEIARKKFEYIDSLAQPIDGLALICEVLNTDFATRDMDEPFSDEDMAAISGWQTFRDRVVTLSGKKNPSVRDFVEFSKRARLNEFNVFIGSPKTVADEMEKWFTEGGCDGFVLSPTHMPGSYEDFVRMVVPELQRRGLVRTEYETTTLRGHLGLEAPKSGDWKRLSGPESKAAADKGVKAVAAA</sequence>
<keyword evidence="4" id="KW-0503">Monooxygenase</keyword>
<dbReference type="CDD" id="cd01095">
    <property type="entry name" value="Nitrilotriacetate_monoxgenase"/>
    <property type="match status" value="1"/>
</dbReference>
<evidence type="ECO:0000256" key="4">
    <source>
        <dbReference type="ARBA" id="ARBA00023033"/>
    </source>
</evidence>
<dbReference type="Proteomes" id="UP001363010">
    <property type="component" value="Unassembled WGS sequence"/>
</dbReference>
<gene>
    <name evidence="8" type="ORF">WKW80_11000</name>
</gene>
<evidence type="ECO:0000256" key="6">
    <source>
        <dbReference type="SAM" id="MobiDB-lite"/>
    </source>
</evidence>
<keyword evidence="2" id="KW-0288">FMN</keyword>
<feature type="compositionally biased region" description="Basic and acidic residues" evidence="6">
    <location>
        <begin position="447"/>
        <end position="466"/>
    </location>
</feature>
<keyword evidence="1" id="KW-0285">Flavoprotein</keyword>
<keyword evidence="3 8" id="KW-0560">Oxidoreductase</keyword>
<evidence type="ECO:0000256" key="2">
    <source>
        <dbReference type="ARBA" id="ARBA00022643"/>
    </source>
</evidence>
<proteinExistence type="inferred from homology"/>
<dbReference type="SUPFAM" id="SSF51679">
    <property type="entry name" value="Bacterial luciferase-like"/>
    <property type="match status" value="1"/>
</dbReference>
<evidence type="ECO:0000313" key="9">
    <source>
        <dbReference type="Proteomes" id="UP001363010"/>
    </source>
</evidence>